<proteinExistence type="predicted"/>
<dbReference type="RefSeq" id="WP_251519252.1">
    <property type="nucleotide sequence ID" value="NZ_CP128355.1"/>
</dbReference>
<keyword evidence="1" id="KW-1133">Transmembrane helix</keyword>
<keyword evidence="1" id="KW-0812">Transmembrane</keyword>
<dbReference type="EMBL" id="CP128355">
    <property type="protein sequence ID" value="XAF69551.1"/>
    <property type="molecule type" value="Genomic_DNA"/>
</dbReference>
<reference evidence="2 3" key="1">
    <citation type="journal article" date="2024" name="Pathogens">
        <title>Staphylococcus hsinchuensis sp. nov., Isolated from Soymilk.</title>
        <authorList>
            <person name="Wang Y.T."/>
            <person name="Lin Y.C."/>
            <person name="Hsieh Y.H."/>
            <person name="Lin Y.T."/>
            <person name="Hamada M."/>
            <person name="Chen C.C."/>
            <person name="Liou J.S."/>
            <person name="Lee A.Y."/>
            <person name="Zhang W.L."/>
            <person name="Chen Y.T."/>
            <person name="Huang C.H."/>
        </authorList>
    </citation>
    <scope>NUCLEOTIDE SEQUENCE [LARGE SCALE GENOMIC DNA]</scope>
    <source>
        <strain evidence="2 3">H164</strain>
    </source>
</reference>
<evidence type="ECO:0000256" key="1">
    <source>
        <dbReference type="SAM" id="Phobius"/>
    </source>
</evidence>
<sequence>MLFNSTASLLAIGFLVFGISAMIYMSYEMYKALIKSHKKMNLEPGIYTLLIAAVCGIALLVIMTVPS</sequence>
<evidence type="ECO:0000313" key="3">
    <source>
        <dbReference type="Proteomes" id="UP001436297"/>
    </source>
</evidence>
<evidence type="ECO:0008006" key="4">
    <source>
        <dbReference type="Google" id="ProtNLM"/>
    </source>
</evidence>
<feature type="transmembrane region" description="Helical" evidence="1">
    <location>
        <begin position="6"/>
        <end position="25"/>
    </location>
</feature>
<name>A0ABZ3EAT6_9STAP</name>
<protein>
    <recommendedName>
        <fullName evidence="4">DUF350 domain-containing protein</fullName>
    </recommendedName>
</protein>
<accession>A0ABZ3EAT6</accession>
<organism evidence="2 3">
    <name type="scientific">Staphylococcus hsinchuensis</name>
    <dbReference type="NCBI Taxonomy" id="3051183"/>
    <lineage>
        <taxon>Bacteria</taxon>
        <taxon>Bacillati</taxon>
        <taxon>Bacillota</taxon>
        <taxon>Bacilli</taxon>
        <taxon>Bacillales</taxon>
        <taxon>Staphylococcaceae</taxon>
        <taxon>Staphylococcus</taxon>
    </lineage>
</organism>
<feature type="transmembrane region" description="Helical" evidence="1">
    <location>
        <begin position="46"/>
        <end position="65"/>
    </location>
</feature>
<gene>
    <name evidence="2" type="ORF">QQM35_05610</name>
</gene>
<evidence type="ECO:0000313" key="2">
    <source>
        <dbReference type="EMBL" id="XAF69551.1"/>
    </source>
</evidence>
<dbReference type="Proteomes" id="UP001436297">
    <property type="component" value="Chromosome"/>
</dbReference>
<keyword evidence="1" id="KW-0472">Membrane</keyword>
<keyword evidence="3" id="KW-1185">Reference proteome</keyword>